<dbReference type="PANTHER" id="PTHR11786">
    <property type="entry name" value="N-HYDROXYARYLAMINE O-ACETYLTRANSFERASE"/>
    <property type="match status" value="1"/>
</dbReference>
<accession>A0ABW5EG34</accession>
<dbReference type="EMBL" id="JBHUJD010000015">
    <property type="protein sequence ID" value="MFD2311268.1"/>
    <property type="molecule type" value="Genomic_DNA"/>
</dbReference>
<dbReference type="Gene3D" id="3.30.2140.10">
    <property type="entry name" value="Arylamine N-acetyltransferase"/>
    <property type="match status" value="1"/>
</dbReference>
<evidence type="ECO:0000313" key="4">
    <source>
        <dbReference type="Proteomes" id="UP001597425"/>
    </source>
</evidence>
<dbReference type="PANTHER" id="PTHR11786:SF0">
    <property type="entry name" value="ARYLAMINE N-ACETYLTRANSFERASE 4-RELATED"/>
    <property type="match status" value="1"/>
</dbReference>
<comment type="similarity">
    <text evidence="1 2">Belongs to the arylamine N-acetyltransferase family.</text>
</comment>
<name>A0ABW5EG34_9GAMM</name>
<gene>
    <name evidence="3" type="ORF">ACFSKX_12655</name>
</gene>
<evidence type="ECO:0000256" key="1">
    <source>
        <dbReference type="ARBA" id="ARBA00006547"/>
    </source>
</evidence>
<dbReference type="Gene3D" id="2.40.128.150">
    <property type="entry name" value="Cysteine proteinases"/>
    <property type="match status" value="1"/>
</dbReference>
<comment type="caution">
    <text evidence="3">The sequence shown here is derived from an EMBL/GenBank/DDBJ whole genome shotgun (WGS) entry which is preliminary data.</text>
</comment>
<dbReference type="PRINTS" id="PR01543">
    <property type="entry name" value="ANATRNSFRASE"/>
</dbReference>
<dbReference type="RefSeq" id="WP_265722199.1">
    <property type="nucleotide sequence ID" value="NZ_JAPIVK010000019.1"/>
</dbReference>
<sequence>MKTAIDLDAYLRRIGFAGKPAADLETLEKVVGLHSRAIPFENLNPFLGLPVEIDLPSVERKLVEEERGGYCFEQNTLLQGALTQLDIPHVALAARILWQQPEHAYPAQSHMLLRADIKGIPYLVDVGVGGQTPTVPLRMDMEMPQHTSYGSYRIERRSDDFLLQMKARDKWWPIYSFDLRQPATEDYEIFNWYWAAHPKSPFINELTVARVTGSGRLSLLNNRLTFYPKTGTKSEKTLRDLPELRRTLTEAFGIRLPDSPNLGQRLQEVLQPLPPASKPV</sequence>
<protein>
    <submittedName>
        <fullName evidence="3">Arylamine N-acetyltransferase</fullName>
    </submittedName>
</protein>
<keyword evidence="4" id="KW-1185">Reference proteome</keyword>
<evidence type="ECO:0000313" key="3">
    <source>
        <dbReference type="EMBL" id="MFD2311268.1"/>
    </source>
</evidence>
<dbReference type="InterPro" id="IPR001447">
    <property type="entry name" value="Arylamine_N-AcTrfase"/>
</dbReference>
<dbReference type="Proteomes" id="UP001597425">
    <property type="component" value="Unassembled WGS sequence"/>
</dbReference>
<evidence type="ECO:0000256" key="2">
    <source>
        <dbReference type="RuleBase" id="RU003452"/>
    </source>
</evidence>
<proteinExistence type="inferred from homology"/>
<dbReference type="SUPFAM" id="SSF54001">
    <property type="entry name" value="Cysteine proteinases"/>
    <property type="match status" value="1"/>
</dbReference>
<reference evidence="4" key="1">
    <citation type="journal article" date="2019" name="Int. J. Syst. Evol. Microbiol.">
        <title>The Global Catalogue of Microorganisms (GCM) 10K type strain sequencing project: providing services to taxonomists for standard genome sequencing and annotation.</title>
        <authorList>
            <consortium name="The Broad Institute Genomics Platform"/>
            <consortium name="The Broad Institute Genome Sequencing Center for Infectious Disease"/>
            <person name="Wu L."/>
            <person name="Ma J."/>
        </authorList>
    </citation>
    <scope>NUCLEOTIDE SEQUENCE [LARGE SCALE GENOMIC DNA]</scope>
    <source>
        <strain evidence="4">KCTC 12848</strain>
    </source>
</reference>
<dbReference type="InterPro" id="IPR038765">
    <property type="entry name" value="Papain-like_cys_pep_sf"/>
</dbReference>
<dbReference type="Pfam" id="PF00797">
    <property type="entry name" value="Acetyltransf_2"/>
    <property type="match status" value="1"/>
</dbReference>
<organism evidence="3 4">
    <name type="scientific">Microbulbifer halophilus</name>
    <dbReference type="NCBI Taxonomy" id="453963"/>
    <lineage>
        <taxon>Bacteria</taxon>
        <taxon>Pseudomonadati</taxon>
        <taxon>Pseudomonadota</taxon>
        <taxon>Gammaproteobacteria</taxon>
        <taxon>Cellvibrionales</taxon>
        <taxon>Microbulbiferaceae</taxon>
        <taxon>Microbulbifer</taxon>
    </lineage>
</organism>